<dbReference type="InterPro" id="IPR011990">
    <property type="entry name" value="TPR-like_helical_dom_sf"/>
</dbReference>
<dbReference type="RefSeq" id="WP_187672569.1">
    <property type="nucleotide sequence ID" value="NZ_CAJFCI010000071.1"/>
</dbReference>
<comment type="caution">
    <text evidence="1">The sequence shown here is derived from an EMBL/GenBank/DDBJ whole genome shotgun (WGS) entry which is preliminary data.</text>
</comment>
<evidence type="ECO:0000313" key="1">
    <source>
        <dbReference type="EMBL" id="CAD5109056.1"/>
    </source>
</evidence>
<evidence type="ECO:0008006" key="3">
    <source>
        <dbReference type="Google" id="ProtNLM"/>
    </source>
</evidence>
<evidence type="ECO:0000313" key="2">
    <source>
        <dbReference type="Proteomes" id="UP000583387"/>
    </source>
</evidence>
<sequence>MSLSSSIRPAEPRLPLRLALWMLDRPTLGRTTWVKRVAGNLLKRPALEGVVLAQSRLGQLLCSECGNPRDRRIGLELLRQAARGGDLRARQALGRYEQA</sequence>
<proteinExistence type="predicted"/>
<accession>A0A7U7IAN9</accession>
<dbReference type="Gene3D" id="1.25.40.10">
    <property type="entry name" value="Tetratricopeptide repeat domain"/>
    <property type="match status" value="1"/>
</dbReference>
<dbReference type="EMBL" id="CAJFCI010000071">
    <property type="protein sequence ID" value="CAD5109056.1"/>
    <property type="molecule type" value="Genomic_DNA"/>
</dbReference>
<organism evidence="1 2">
    <name type="scientific">Zestomonas carbonaria</name>
    <dbReference type="NCBI Taxonomy" id="2762745"/>
    <lineage>
        <taxon>Bacteria</taxon>
        <taxon>Pseudomonadati</taxon>
        <taxon>Pseudomonadota</taxon>
        <taxon>Gammaproteobacteria</taxon>
        <taxon>Pseudomonadales</taxon>
        <taxon>Pseudomonadaceae</taxon>
        <taxon>Zestomonas</taxon>
    </lineage>
</organism>
<gene>
    <name evidence="1" type="ORF">PSEWESI4_03352</name>
</gene>
<name>A0A7U7IAN9_9GAMM</name>
<dbReference type="AlphaFoldDB" id="A0A7U7IAN9"/>
<dbReference type="Proteomes" id="UP000583387">
    <property type="component" value="Unassembled WGS sequence"/>
</dbReference>
<keyword evidence="2" id="KW-1185">Reference proteome</keyword>
<reference evidence="1 2" key="1">
    <citation type="submission" date="2020-08" db="EMBL/GenBank/DDBJ databases">
        <authorList>
            <person name="Criscuolo A."/>
        </authorList>
    </citation>
    <scope>NUCLEOTIDE SEQUENCE [LARGE SCALE GENOMIC DNA]</scope>
    <source>
        <strain evidence="1">CIP111764</strain>
    </source>
</reference>
<protein>
    <recommendedName>
        <fullName evidence="3">Sel1 repeat family protein</fullName>
    </recommendedName>
</protein>